<keyword evidence="2" id="KW-1185">Reference proteome</keyword>
<sequence length="336" mass="37175">MALKYQSRPQVCDLATWKSYQVFIMTSNLMKFFSFTASKLKLVMDDDESKEQRVGSMLLANVPFVFEEAFGAKSLSPKFSEKLCAVLARYESNSNQLGGFNICLSEMRKRIGKQEGLDANSSGWASIRLELGLALNIRPGIDGGVHMVLGTGRATVVLLVQAPLGSSLLTTTGSNTGILTWSVSVDKVPANESSARAKLSPIENNWCGIARLGPQPAGLVLAIVVRDARTRHSKGEVHLVHVTWRRVGRTCERTSKLKLWCVGFEHSPWTWRTVNGATRPHFYLSFLRLSFNLRHSHERENELACCMGVHLVSRKGSKLFSASKCTPPAKFQDEGS</sequence>
<gene>
    <name evidence="1" type="ORF">VNO77_19889</name>
</gene>
<dbReference type="EMBL" id="JAYMYQ010000004">
    <property type="protein sequence ID" value="KAK7339233.1"/>
    <property type="molecule type" value="Genomic_DNA"/>
</dbReference>
<evidence type="ECO:0000313" key="2">
    <source>
        <dbReference type="Proteomes" id="UP001367508"/>
    </source>
</evidence>
<accession>A0AAN9LTE3</accession>
<protein>
    <submittedName>
        <fullName evidence="1">Uncharacterized protein</fullName>
    </submittedName>
</protein>
<dbReference type="Proteomes" id="UP001367508">
    <property type="component" value="Unassembled WGS sequence"/>
</dbReference>
<name>A0AAN9LTE3_CANGL</name>
<proteinExistence type="predicted"/>
<reference evidence="1 2" key="1">
    <citation type="submission" date="2024-01" db="EMBL/GenBank/DDBJ databases">
        <title>The genomes of 5 underutilized Papilionoideae crops provide insights into root nodulation and disease resistanc.</title>
        <authorList>
            <person name="Jiang F."/>
        </authorList>
    </citation>
    <scope>NUCLEOTIDE SEQUENCE [LARGE SCALE GENOMIC DNA]</scope>
    <source>
        <strain evidence="1">LVBAO_FW01</strain>
        <tissue evidence="1">Leaves</tissue>
    </source>
</reference>
<comment type="caution">
    <text evidence="1">The sequence shown here is derived from an EMBL/GenBank/DDBJ whole genome shotgun (WGS) entry which is preliminary data.</text>
</comment>
<dbReference type="AlphaFoldDB" id="A0AAN9LTE3"/>
<evidence type="ECO:0000313" key="1">
    <source>
        <dbReference type="EMBL" id="KAK7339233.1"/>
    </source>
</evidence>
<organism evidence="1 2">
    <name type="scientific">Canavalia gladiata</name>
    <name type="common">Sword bean</name>
    <name type="synonym">Dolichos gladiatus</name>
    <dbReference type="NCBI Taxonomy" id="3824"/>
    <lineage>
        <taxon>Eukaryota</taxon>
        <taxon>Viridiplantae</taxon>
        <taxon>Streptophyta</taxon>
        <taxon>Embryophyta</taxon>
        <taxon>Tracheophyta</taxon>
        <taxon>Spermatophyta</taxon>
        <taxon>Magnoliopsida</taxon>
        <taxon>eudicotyledons</taxon>
        <taxon>Gunneridae</taxon>
        <taxon>Pentapetalae</taxon>
        <taxon>rosids</taxon>
        <taxon>fabids</taxon>
        <taxon>Fabales</taxon>
        <taxon>Fabaceae</taxon>
        <taxon>Papilionoideae</taxon>
        <taxon>50 kb inversion clade</taxon>
        <taxon>NPAAA clade</taxon>
        <taxon>indigoferoid/millettioid clade</taxon>
        <taxon>Phaseoleae</taxon>
        <taxon>Canavalia</taxon>
    </lineage>
</organism>